<dbReference type="AlphaFoldDB" id="A0A5J9VXW3"/>
<gene>
    <name evidence="3" type="ORF">EJB05_13937</name>
</gene>
<dbReference type="EMBL" id="RWGY01000007">
    <property type="protein sequence ID" value="TVU40471.1"/>
    <property type="molecule type" value="Genomic_DNA"/>
</dbReference>
<dbReference type="InterPro" id="IPR036047">
    <property type="entry name" value="F-box-like_dom_sf"/>
</dbReference>
<evidence type="ECO:0000313" key="3">
    <source>
        <dbReference type="EMBL" id="TVU40471.1"/>
    </source>
</evidence>
<dbReference type="SUPFAM" id="SSF81383">
    <property type="entry name" value="F-box domain"/>
    <property type="match status" value="1"/>
</dbReference>
<dbReference type="PANTHER" id="PTHR34709:SF61">
    <property type="entry name" value="OS07G0229100 PROTEIN"/>
    <property type="match status" value="1"/>
</dbReference>
<dbReference type="PANTHER" id="PTHR34709">
    <property type="entry name" value="OS10G0396666 PROTEIN"/>
    <property type="match status" value="1"/>
</dbReference>
<accession>A0A5J9VXW3</accession>
<reference evidence="3 4" key="1">
    <citation type="journal article" date="2019" name="Sci. Rep.">
        <title>A high-quality genome of Eragrostis curvula grass provides insights into Poaceae evolution and supports new strategies to enhance forage quality.</title>
        <authorList>
            <person name="Carballo J."/>
            <person name="Santos B.A.C.M."/>
            <person name="Zappacosta D."/>
            <person name="Garbus I."/>
            <person name="Selva J.P."/>
            <person name="Gallo C.A."/>
            <person name="Diaz A."/>
            <person name="Albertini E."/>
            <person name="Caccamo M."/>
            <person name="Echenique V."/>
        </authorList>
    </citation>
    <scope>NUCLEOTIDE SEQUENCE [LARGE SCALE GENOMIC DNA]</scope>
    <source>
        <strain evidence="4">cv. Victoria</strain>
        <tissue evidence="3">Leaf</tissue>
    </source>
</reference>
<evidence type="ECO:0000313" key="4">
    <source>
        <dbReference type="Proteomes" id="UP000324897"/>
    </source>
</evidence>
<feature type="domain" description="F-box/LRR-repeat protein 15/At3g58940/PEG3-like LRR" evidence="2">
    <location>
        <begin position="143"/>
        <end position="280"/>
    </location>
</feature>
<protein>
    <recommendedName>
        <fullName evidence="2">F-box/LRR-repeat protein 15/At3g58940/PEG3-like LRR domain-containing protein</fullName>
    </recommendedName>
</protein>
<evidence type="ECO:0000259" key="2">
    <source>
        <dbReference type="Pfam" id="PF24758"/>
    </source>
</evidence>
<organism evidence="3 4">
    <name type="scientific">Eragrostis curvula</name>
    <name type="common">weeping love grass</name>
    <dbReference type="NCBI Taxonomy" id="38414"/>
    <lineage>
        <taxon>Eukaryota</taxon>
        <taxon>Viridiplantae</taxon>
        <taxon>Streptophyta</taxon>
        <taxon>Embryophyta</taxon>
        <taxon>Tracheophyta</taxon>
        <taxon>Spermatophyta</taxon>
        <taxon>Magnoliopsida</taxon>
        <taxon>Liliopsida</taxon>
        <taxon>Poales</taxon>
        <taxon>Poaceae</taxon>
        <taxon>PACMAD clade</taxon>
        <taxon>Chloridoideae</taxon>
        <taxon>Eragrostideae</taxon>
        <taxon>Eragrostidinae</taxon>
        <taxon>Eragrostis</taxon>
    </lineage>
</organism>
<dbReference type="InterPro" id="IPR055411">
    <property type="entry name" value="LRR_FXL15/At3g58940/PEG3-like"/>
</dbReference>
<feature type="non-terminal residue" evidence="3">
    <location>
        <position position="1"/>
    </location>
</feature>
<comment type="caution">
    <text evidence="3">The sequence shown here is derived from an EMBL/GenBank/DDBJ whole genome shotgun (WGS) entry which is preliminary data.</text>
</comment>
<keyword evidence="4" id="KW-1185">Reference proteome</keyword>
<dbReference type="Gramene" id="TVU40471">
    <property type="protein sequence ID" value="TVU40471"/>
    <property type="gene ID" value="EJB05_13937"/>
</dbReference>
<name>A0A5J9VXW3_9POAL</name>
<dbReference type="InterPro" id="IPR055312">
    <property type="entry name" value="FBL15-like"/>
</dbReference>
<sequence length="528" mass="59111">MEQSSGDGGDLAAKRPDLSPSGAGAGEDRLSALPEDILVLILLRLDTITEAARTSVLSRRGRRTWALLPELTFHSAPDHRHIREVLEATKAPALREILVFTKDDAPDSVAAWLPLAARRLSGTLLYHNHNTVEEYGYEEDDETEAAIPLPCFRNATAIDLDLGFMPLCCPSSGAFTRLTELCLERVRFQGTCELGDVVSWPRCPGLRKLRIRHAWGVARLTVRSESLLQMDLLRVNGLQQLNVDAPLLNLFLLRHCLTRDQPQPIANISAPLLITLVWMDVYDSSYVHLGNLGQLQQLGPNVIVVYGNHHSGHNREVLRFLQHFQIIHKLKIVLGYPQGDIGNFQYLMEDITRLPHVTFLTLLVMNEGHAFGASSFHVLRLCTGIRKLSLVLLPSCNSETQSTCPSGCICDESANWKIENLSLNCLREVEITDLSGAECEVAFLKQLFKWAGVLEKLRITFDYSVSKSKVKEVCQRLSSISRPETLIEFCMYRNSGRGSMDFLSLKDEGTGIHESQRKFRLSIKEFAA</sequence>
<dbReference type="Proteomes" id="UP000324897">
    <property type="component" value="Chromosome 4"/>
</dbReference>
<proteinExistence type="predicted"/>
<dbReference type="Pfam" id="PF24758">
    <property type="entry name" value="LRR_At5g56370"/>
    <property type="match status" value="1"/>
</dbReference>
<feature type="region of interest" description="Disordered" evidence="1">
    <location>
        <begin position="1"/>
        <end position="26"/>
    </location>
</feature>
<evidence type="ECO:0000256" key="1">
    <source>
        <dbReference type="SAM" id="MobiDB-lite"/>
    </source>
</evidence>